<feature type="region of interest" description="Disordered" evidence="4">
    <location>
        <begin position="759"/>
        <end position="801"/>
    </location>
</feature>
<comment type="caution">
    <text evidence="6">The sequence shown here is derived from an EMBL/GenBank/DDBJ whole genome shotgun (WGS) entry which is preliminary data.</text>
</comment>
<dbReference type="SMART" id="SM00382">
    <property type="entry name" value="AAA"/>
    <property type="match status" value="1"/>
</dbReference>
<dbReference type="Proteomes" id="UP001529343">
    <property type="component" value="Unassembled WGS sequence"/>
</dbReference>
<dbReference type="CDD" id="cd17933">
    <property type="entry name" value="DEXSc_RecD-like"/>
    <property type="match status" value="1"/>
</dbReference>
<keyword evidence="7" id="KW-1185">Reference proteome</keyword>
<feature type="compositionally biased region" description="Pro residues" evidence="4">
    <location>
        <begin position="784"/>
        <end position="793"/>
    </location>
</feature>
<dbReference type="CDD" id="cd18809">
    <property type="entry name" value="SF1_C_RecD"/>
    <property type="match status" value="1"/>
</dbReference>
<evidence type="ECO:0000256" key="4">
    <source>
        <dbReference type="SAM" id="MobiDB-lite"/>
    </source>
</evidence>
<feature type="compositionally biased region" description="Basic and acidic residues" evidence="4">
    <location>
        <begin position="759"/>
        <end position="768"/>
    </location>
</feature>
<keyword evidence="3" id="KW-0413">Isomerase</keyword>
<dbReference type="Pfam" id="PF18335">
    <property type="entry name" value="SH3_13"/>
    <property type="match status" value="1"/>
</dbReference>
<dbReference type="InterPro" id="IPR050534">
    <property type="entry name" value="Coronavir_polyprotein_1ab"/>
</dbReference>
<dbReference type="HAMAP" id="MF_01488">
    <property type="entry name" value="RecD2"/>
    <property type="match status" value="1"/>
</dbReference>
<dbReference type="PANTHER" id="PTHR43788:SF6">
    <property type="entry name" value="DNA HELICASE B"/>
    <property type="match status" value="1"/>
</dbReference>
<evidence type="ECO:0000256" key="2">
    <source>
        <dbReference type="ARBA" id="ARBA00022840"/>
    </source>
</evidence>
<name>A0ABT7UZ01_9LACO</name>
<feature type="domain" description="AAA+ ATPase" evidence="5">
    <location>
        <begin position="355"/>
        <end position="566"/>
    </location>
</feature>
<dbReference type="RefSeq" id="WP_289586353.1">
    <property type="nucleotide sequence ID" value="NZ_JAUDDW010000028.1"/>
</dbReference>
<evidence type="ECO:0000256" key="3">
    <source>
        <dbReference type="HAMAP-Rule" id="MF_01488"/>
    </source>
</evidence>
<dbReference type="SUPFAM" id="SSF52540">
    <property type="entry name" value="P-loop containing nucleoside triphosphate hydrolases"/>
    <property type="match status" value="2"/>
</dbReference>
<dbReference type="Pfam" id="PF13538">
    <property type="entry name" value="UvrD_C_2"/>
    <property type="match status" value="1"/>
</dbReference>
<organism evidence="6 7">
    <name type="scientific">Limosilactobacillus pontis</name>
    <dbReference type="NCBI Taxonomy" id="35787"/>
    <lineage>
        <taxon>Bacteria</taxon>
        <taxon>Bacillati</taxon>
        <taxon>Bacillota</taxon>
        <taxon>Bacilli</taxon>
        <taxon>Lactobacillales</taxon>
        <taxon>Lactobacillaceae</taxon>
        <taxon>Limosilactobacillus</taxon>
    </lineage>
</organism>
<dbReference type="InterPro" id="IPR003593">
    <property type="entry name" value="AAA+_ATPase"/>
</dbReference>
<sequence length="832" mass="91962">MAAEMDLFKTPAEPSFFIGQVQSEIFTSPDSFYKVLIVSVEEANFDWDAPEITVTGSFGDLSDDQTYRFEGQLVDHPRYGRQFQAQSYHVNQPTSREGLIDFLSGKQFSGVGKKTAEKIVDTLGTDAIAKINQDPHVLDAITLRHGVKQSIIENLQASQGMDQIIIGLNDLGFGSNLSRAIFDKYGDETLHVIRENPYKLVQDIDGISFKRADQVADHLGITPDDPRRITAAIFQSLDDLTMETGDTYTTTGPLLQQTARLLNDGGQRQIAVPTISDQIVSLEKKDAINYEDQRIYPAALYKAEWQIADHLHRLMNAPKDRLDQETVDETVRKVSVQTGIKYDPVQERAIKTALNNKVMLLTGGPGTGKTTIIKGIVEAFARLHQISLDLDEYKDNSFPVLLAAPTGRAAKRMSEATDLPASTIHRMLGLNGREMPTDMNARDIKGSLLIIDEMSMVDTLLFKTLVQAIPTAMHVVLVGDKDQLPSVSPGQVFHDLLSFPEIPRVELTNIHRQSADSTIIPLAHAIKEGHLPPDLTNKLPDRSFVKCHAAQVPSIIRQIIDLSAKRGYTAADVQILAPMYRGQAGVDNLNQLAQQAYNPPSKDKQEIEFRGQVFRVGDKVLQLVNSPENNVFNGDIGRITAVETGAKKGGKRTDTIIIDFDGNEVNYGRQEWTQIRLAYCISIHKSQGSQFKMVLLPLVRQFSRMLQRNLVYTAVTRAAEKLVLIGEPAAMMMATQHTGENRQTSLLQRLTTVWQRHDQLKSPLDRPGEPQMPTSAAVETSPVPEKPAAPAPSTPVEQPSATPASTILTAAMINNHEIDPLIGMAGITPYDC</sequence>
<keyword evidence="2 3" id="KW-0067">ATP-binding</keyword>
<keyword evidence="3" id="KW-0238">DNA-binding</keyword>
<keyword evidence="1 3" id="KW-0547">Nucleotide-binding</keyword>
<accession>A0ABT7UZ01</accession>
<dbReference type="InterPro" id="IPR006345">
    <property type="entry name" value="RecD2"/>
</dbReference>
<comment type="catalytic activity">
    <reaction evidence="3">
        <text>ATP + H2O = ADP + phosphate + H(+)</text>
        <dbReference type="Rhea" id="RHEA:13065"/>
        <dbReference type="ChEBI" id="CHEBI:15377"/>
        <dbReference type="ChEBI" id="CHEBI:15378"/>
        <dbReference type="ChEBI" id="CHEBI:30616"/>
        <dbReference type="ChEBI" id="CHEBI:43474"/>
        <dbReference type="ChEBI" id="CHEBI:456216"/>
        <dbReference type="EC" id="5.6.2.3"/>
    </reaction>
</comment>
<comment type="function">
    <text evidence="3">DNA-dependent ATPase and ATP-dependent 5'-3' DNA helicase. Has no activity on blunt DNA or DNA with 3'-overhangs, requires at least 10 bases of 5'-ssDNA for helicase activity.</text>
</comment>
<reference evidence="6 7" key="2">
    <citation type="submission" date="2023-06" db="EMBL/GenBank/DDBJ databases">
        <authorList>
            <person name="Zeman M."/>
            <person name="Kubasova T."/>
            <person name="Jahodarova E."/>
            <person name="Nykrynova M."/>
            <person name="Rychlik I."/>
        </authorList>
    </citation>
    <scope>NUCLEOTIDE SEQUENCE [LARGE SCALE GENOMIC DNA]</scope>
    <source>
        <strain evidence="6 7">161_Gplus</strain>
    </source>
</reference>
<dbReference type="Pfam" id="PF14490">
    <property type="entry name" value="HHH_RecD2"/>
    <property type="match status" value="1"/>
</dbReference>
<keyword evidence="3" id="KW-0378">Hydrolase</keyword>
<comment type="similarity">
    <text evidence="3">Belongs to the RecD family. RecD2 subfamily.</text>
</comment>
<evidence type="ECO:0000313" key="6">
    <source>
        <dbReference type="EMBL" id="MDM8266922.1"/>
    </source>
</evidence>
<dbReference type="Gene3D" id="1.10.10.2220">
    <property type="match status" value="1"/>
</dbReference>
<dbReference type="Gene3D" id="3.40.50.300">
    <property type="entry name" value="P-loop containing nucleotide triphosphate hydrolases"/>
    <property type="match status" value="2"/>
</dbReference>
<dbReference type="InterPro" id="IPR027785">
    <property type="entry name" value="UvrD-like_helicase_C"/>
</dbReference>
<evidence type="ECO:0000313" key="7">
    <source>
        <dbReference type="Proteomes" id="UP001529343"/>
    </source>
</evidence>
<keyword evidence="3" id="KW-0347">Helicase</keyword>
<gene>
    <name evidence="3" type="primary">recD2</name>
    <name evidence="6" type="ORF">QUW44_07115</name>
</gene>
<dbReference type="PANTHER" id="PTHR43788">
    <property type="entry name" value="DNA2/NAM7 HELICASE FAMILY MEMBER"/>
    <property type="match status" value="1"/>
</dbReference>
<evidence type="ECO:0000259" key="5">
    <source>
        <dbReference type="SMART" id="SM00382"/>
    </source>
</evidence>
<dbReference type="NCBIfam" id="TIGR01448">
    <property type="entry name" value="recD_rel"/>
    <property type="match status" value="1"/>
</dbReference>
<dbReference type="EC" id="5.6.2.3" evidence="3"/>
<evidence type="ECO:0000256" key="1">
    <source>
        <dbReference type="ARBA" id="ARBA00022741"/>
    </source>
</evidence>
<dbReference type="EMBL" id="JAUDDW010000028">
    <property type="protein sequence ID" value="MDM8266922.1"/>
    <property type="molecule type" value="Genomic_DNA"/>
</dbReference>
<reference evidence="7" key="1">
    <citation type="submission" date="2023-06" db="EMBL/GenBank/DDBJ databases">
        <title>Identification and characterization of horizontal gene transfer across gut microbiota members of farm animals based on homology search.</title>
        <authorList>
            <person name="Zeman M."/>
            <person name="Kubasova T."/>
            <person name="Jahodarova E."/>
            <person name="Nykrynova M."/>
            <person name="Rychlik I."/>
        </authorList>
    </citation>
    <scope>NUCLEOTIDE SEQUENCE [LARGE SCALE GENOMIC DNA]</scope>
    <source>
        <strain evidence="7">161_Gplus</strain>
    </source>
</reference>
<dbReference type="InterPro" id="IPR055446">
    <property type="entry name" value="RecD2_N_OB"/>
</dbReference>
<proteinExistence type="inferred from homology"/>
<dbReference type="Pfam" id="PF13245">
    <property type="entry name" value="AAA_19"/>
    <property type="match status" value="1"/>
</dbReference>
<dbReference type="InterPro" id="IPR029493">
    <property type="entry name" value="RecD2-like_HHH"/>
</dbReference>
<dbReference type="Pfam" id="PF23139">
    <property type="entry name" value="OB_YrrC"/>
    <property type="match status" value="1"/>
</dbReference>
<dbReference type="Gene3D" id="2.30.30.940">
    <property type="match status" value="1"/>
</dbReference>
<dbReference type="InterPro" id="IPR041451">
    <property type="entry name" value="RecD2_SH13"/>
</dbReference>
<dbReference type="InterPro" id="IPR027417">
    <property type="entry name" value="P-loop_NTPase"/>
</dbReference>
<protein>
    <recommendedName>
        <fullName evidence="3">ATP-dependent RecD2 DNA helicase</fullName>
        <ecNumber evidence="3">5.6.2.3</ecNumber>
    </recommendedName>
    <alternativeName>
        <fullName evidence="3">DNA 5'-3' helicase subunit RecD2</fullName>
    </alternativeName>
</protein>
<feature type="binding site" evidence="3">
    <location>
        <begin position="366"/>
        <end position="370"/>
    </location>
    <ligand>
        <name>ATP</name>
        <dbReference type="ChEBI" id="CHEBI:30616"/>
    </ligand>
</feature>